<dbReference type="Proteomes" id="UP000887572">
    <property type="component" value="Unplaced"/>
</dbReference>
<dbReference type="AlphaFoldDB" id="A0A914GZD2"/>
<accession>A0A914GZD2</accession>
<evidence type="ECO:0000313" key="2">
    <source>
        <dbReference type="WBParaSite" id="Gr19_v10_g12743.t1"/>
    </source>
</evidence>
<protein>
    <submittedName>
        <fullName evidence="2">F-box protein</fullName>
    </submittedName>
</protein>
<name>A0A914GZD2_GLORO</name>
<dbReference type="WBParaSite" id="Gr19_v10_g12743.t1">
    <property type="protein sequence ID" value="Gr19_v10_g12743.t1"/>
    <property type="gene ID" value="Gr19_v10_g12743"/>
</dbReference>
<evidence type="ECO:0000313" key="1">
    <source>
        <dbReference type="Proteomes" id="UP000887572"/>
    </source>
</evidence>
<reference evidence="2" key="1">
    <citation type="submission" date="2022-11" db="UniProtKB">
        <authorList>
            <consortium name="WormBaseParasite"/>
        </authorList>
    </citation>
    <scope>IDENTIFICATION</scope>
</reference>
<proteinExistence type="predicted"/>
<sequence length="350" mass="40037">MSDNPKKVEKQLEEISICADLLFEDFKFCGPVLLGLKVALISDTFDILVDAHFNLMEWSLGHLDICRAKKGNGAQIVKRFDWGYKVGRRLPIPRKKLPGKVIGFQCLEINYIDRSAIEFLQRIRKVFDSKGINLYIGTDTDEDRSWQIIWKKIWPLIKDNICGFDLGSSELGRLRLFSPTVLRNCARLRVIDFCHFLEFPADDSAGASAKQAVAKWLHTPRGDGLPKVLRGCVCCLKEVEGLKMAFVDSFEQVNFVIGFICVVGEDIKPFELANNLTGERLEFRHLKKDKCPLIRRPIERDDMKFRRICSSNFSVIENVKIGRELMLNAEEECADSEESSSRRVEEKRVG</sequence>
<organism evidence="1 2">
    <name type="scientific">Globodera rostochiensis</name>
    <name type="common">Golden nematode worm</name>
    <name type="synonym">Heterodera rostochiensis</name>
    <dbReference type="NCBI Taxonomy" id="31243"/>
    <lineage>
        <taxon>Eukaryota</taxon>
        <taxon>Metazoa</taxon>
        <taxon>Ecdysozoa</taxon>
        <taxon>Nematoda</taxon>
        <taxon>Chromadorea</taxon>
        <taxon>Rhabditida</taxon>
        <taxon>Tylenchina</taxon>
        <taxon>Tylenchomorpha</taxon>
        <taxon>Tylenchoidea</taxon>
        <taxon>Heteroderidae</taxon>
        <taxon>Heteroderinae</taxon>
        <taxon>Globodera</taxon>
    </lineage>
</organism>
<keyword evidence="1" id="KW-1185">Reference proteome</keyword>